<dbReference type="PROSITE" id="PS51417">
    <property type="entry name" value="ARF"/>
    <property type="match status" value="1"/>
</dbReference>
<dbReference type="SMART" id="SM00177">
    <property type="entry name" value="ARF"/>
    <property type="match status" value="1"/>
</dbReference>
<accession>G8JWY0</accession>
<keyword evidence="4" id="KW-0519">Myristate</keyword>
<dbReference type="GO" id="GO:0016192">
    <property type="term" value="P:vesicle-mediated transport"/>
    <property type="evidence" value="ECO:0007669"/>
    <property type="project" value="UniProtKB-KW"/>
</dbReference>
<dbReference type="STRING" id="931890.G8JWY0"/>
<keyword evidence="5 13" id="KW-0547">Nucleotide-binding</keyword>
<evidence type="ECO:0000256" key="4">
    <source>
        <dbReference type="ARBA" id="ARBA00022707"/>
    </source>
</evidence>
<dbReference type="Pfam" id="PF00025">
    <property type="entry name" value="Arf"/>
    <property type="match status" value="1"/>
</dbReference>
<dbReference type="SMART" id="SM00178">
    <property type="entry name" value="SAR"/>
    <property type="match status" value="1"/>
</dbReference>
<dbReference type="OMA" id="RIETRGC"/>
<evidence type="ECO:0000256" key="12">
    <source>
        <dbReference type="ARBA" id="ARBA00070396"/>
    </source>
</evidence>
<keyword evidence="6" id="KW-0931">ER-Golgi transport</keyword>
<dbReference type="FunFam" id="3.40.50.300:FF:003500">
    <property type="entry name" value="ADP-ribosylation factor 1"/>
    <property type="match status" value="1"/>
</dbReference>
<name>G8JWY0_ERECY</name>
<dbReference type="InterPro" id="IPR006689">
    <property type="entry name" value="Small_GTPase_ARF/SAR"/>
</dbReference>
<evidence type="ECO:0000256" key="2">
    <source>
        <dbReference type="ARBA" id="ARBA00010290"/>
    </source>
</evidence>
<dbReference type="CDD" id="cd00878">
    <property type="entry name" value="Arf_Arl"/>
    <property type="match status" value="1"/>
</dbReference>
<evidence type="ECO:0000256" key="11">
    <source>
        <dbReference type="ARBA" id="ARBA00053326"/>
    </source>
</evidence>
<dbReference type="RefSeq" id="XP_003648171.1">
    <property type="nucleotide sequence ID" value="XM_003648123.1"/>
</dbReference>
<comment type="function">
    <text evidence="11">GTP-binding protein involved in protein trafficking; may modulate vesicle budding and uncoating within the Golgi apparatus.</text>
</comment>
<dbReference type="PRINTS" id="PR00328">
    <property type="entry name" value="SAR1GTPBP"/>
</dbReference>
<evidence type="ECO:0000256" key="10">
    <source>
        <dbReference type="ARBA" id="ARBA00023288"/>
    </source>
</evidence>
<organism evidence="15 16">
    <name type="scientific">Eremothecium cymbalariae (strain CBS 270.75 / DBVPG 7215 / KCTC 17166 / NRRL Y-17582)</name>
    <name type="common">Yeast</name>
    <dbReference type="NCBI Taxonomy" id="931890"/>
    <lineage>
        <taxon>Eukaryota</taxon>
        <taxon>Fungi</taxon>
        <taxon>Dikarya</taxon>
        <taxon>Ascomycota</taxon>
        <taxon>Saccharomycotina</taxon>
        <taxon>Saccharomycetes</taxon>
        <taxon>Saccharomycetales</taxon>
        <taxon>Saccharomycetaceae</taxon>
        <taxon>Eremothecium</taxon>
    </lineage>
</organism>
<dbReference type="SUPFAM" id="SSF52540">
    <property type="entry name" value="P-loop containing nucleoside triphosphate hydrolases"/>
    <property type="match status" value="1"/>
</dbReference>
<evidence type="ECO:0000256" key="3">
    <source>
        <dbReference type="ARBA" id="ARBA00022448"/>
    </source>
</evidence>
<feature type="binding site" evidence="13">
    <location>
        <begin position="119"/>
        <end position="122"/>
    </location>
    <ligand>
        <name>GTP</name>
        <dbReference type="ChEBI" id="CHEBI:37565"/>
    </ligand>
</feature>
<evidence type="ECO:0000256" key="8">
    <source>
        <dbReference type="ARBA" id="ARBA00023034"/>
    </source>
</evidence>
<dbReference type="GO" id="GO:0005794">
    <property type="term" value="C:Golgi apparatus"/>
    <property type="evidence" value="ECO:0007669"/>
    <property type="project" value="UniProtKB-SubCell"/>
</dbReference>
<dbReference type="AlphaFoldDB" id="G8JWY0"/>
<feature type="binding site" evidence="14">
    <location>
        <position position="24"/>
    </location>
    <ligand>
        <name>Mg(2+)</name>
        <dbReference type="ChEBI" id="CHEBI:18420"/>
    </ligand>
</feature>
<sequence>MKQVGSWGNTVTILLLGIHSSGKTTLLHQLGLGNVCDCGPVIGLPVELVEYKNVVLASWDPCHGLSRSIFIGDYYKNCRALIFIVDATDGESLKGSKEELWKLLSNPTIEDEPLLVLSNKTDLAGALSDSEVCEQLGLGQGLTRPWHLRAVSAASGEGVYEGLEWLTKVLEGVRSYSDTNKQAGRIETRGCLHGHARHSIIQGERGV</sequence>
<keyword evidence="7" id="KW-0653">Protein transport</keyword>
<keyword evidence="16" id="KW-1185">Reference proteome</keyword>
<reference evidence="16" key="1">
    <citation type="journal article" date="2012" name="G3 (Bethesda)">
        <title>Pichia sorbitophila, an interspecies yeast hybrid reveals early steps of genome resolution following polyploidization.</title>
        <authorList>
            <person name="Leh Louis V."/>
            <person name="Despons L."/>
            <person name="Friedrich A."/>
            <person name="Martin T."/>
            <person name="Durrens P."/>
            <person name="Casaregola S."/>
            <person name="Neuveglise C."/>
            <person name="Fairhead C."/>
            <person name="Marck C."/>
            <person name="Cruz J.A."/>
            <person name="Straub M.L."/>
            <person name="Kugler V."/>
            <person name="Sacerdot C."/>
            <person name="Uzunov Z."/>
            <person name="Thierry A."/>
            <person name="Weiss S."/>
            <person name="Bleykasten C."/>
            <person name="De Montigny J."/>
            <person name="Jacques N."/>
            <person name="Jung P."/>
            <person name="Lemaire M."/>
            <person name="Mallet S."/>
            <person name="Morel G."/>
            <person name="Richard G.F."/>
            <person name="Sarkar A."/>
            <person name="Savel G."/>
            <person name="Schacherer J."/>
            <person name="Seret M.L."/>
            <person name="Talla E."/>
            <person name="Samson G."/>
            <person name="Jubin C."/>
            <person name="Poulain J."/>
            <person name="Vacherie B."/>
            <person name="Barbe V."/>
            <person name="Pelletier E."/>
            <person name="Sherman D.J."/>
            <person name="Westhof E."/>
            <person name="Weissenbach J."/>
            <person name="Baret P.V."/>
            <person name="Wincker P."/>
            <person name="Gaillardin C."/>
            <person name="Dujon B."/>
            <person name="Souciet J.L."/>
        </authorList>
    </citation>
    <scope>NUCLEOTIDE SEQUENCE [LARGE SCALE GENOMIC DNA]</scope>
    <source>
        <strain evidence="16">CBS 270.75 / DBVPG 7215 / KCTC 17166 / NRRL Y-17582</strain>
    </source>
</reference>
<keyword evidence="10" id="KW-0449">Lipoprotein</keyword>
<evidence type="ECO:0000256" key="1">
    <source>
        <dbReference type="ARBA" id="ARBA00004555"/>
    </source>
</evidence>
<dbReference type="PANTHER" id="PTHR11711">
    <property type="entry name" value="ADP RIBOSYLATION FACTOR-RELATED"/>
    <property type="match status" value="1"/>
</dbReference>
<keyword evidence="14" id="KW-0460">Magnesium</keyword>
<dbReference type="HOGENOM" id="CLU_040729_9_0_1"/>
<dbReference type="Gene3D" id="3.40.50.300">
    <property type="entry name" value="P-loop containing nucleotide triphosphate hydrolases"/>
    <property type="match status" value="1"/>
</dbReference>
<dbReference type="InterPro" id="IPR027417">
    <property type="entry name" value="P-loop_NTPase"/>
</dbReference>
<dbReference type="InterPro" id="IPR024156">
    <property type="entry name" value="Small_GTPase_ARF"/>
</dbReference>
<dbReference type="KEGG" id="erc:Ecym_8058"/>
<feature type="binding site" evidence="13">
    <location>
        <begin position="17"/>
        <end position="24"/>
    </location>
    <ligand>
        <name>GTP</name>
        <dbReference type="ChEBI" id="CHEBI:37565"/>
    </ligand>
</feature>
<keyword evidence="9 13" id="KW-0342">GTP-binding</keyword>
<protein>
    <recommendedName>
        <fullName evidence="12">ADP-ribosylation factor</fullName>
    </recommendedName>
</protein>
<keyword evidence="8" id="KW-0333">Golgi apparatus</keyword>
<comment type="subcellular location">
    <subcellularLocation>
        <location evidence="1">Golgi apparatus</location>
    </subcellularLocation>
</comment>
<dbReference type="GO" id="GO:0005525">
    <property type="term" value="F:GTP binding"/>
    <property type="evidence" value="ECO:0007669"/>
    <property type="project" value="UniProtKB-KW"/>
</dbReference>
<dbReference type="GO" id="GO:0046872">
    <property type="term" value="F:metal ion binding"/>
    <property type="evidence" value="ECO:0007669"/>
    <property type="project" value="UniProtKB-KW"/>
</dbReference>
<evidence type="ECO:0000256" key="13">
    <source>
        <dbReference type="PIRSR" id="PIRSR606689-1"/>
    </source>
</evidence>
<keyword evidence="14" id="KW-0479">Metal-binding</keyword>
<dbReference type="GeneID" id="11469841"/>
<evidence type="ECO:0000256" key="14">
    <source>
        <dbReference type="PIRSR" id="PIRSR606689-2"/>
    </source>
</evidence>
<dbReference type="eggNOG" id="KOG0070">
    <property type="taxonomic scope" value="Eukaryota"/>
</dbReference>
<evidence type="ECO:0000256" key="5">
    <source>
        <dbReference type="ARBA" id="ARBA00022741"/>
    </source>
</evidence>
<dbReference type="EMBL" id="CP002504">
    <property type="protein sequence ID" value="AET41354.1"/>
    <property type="molecule type" value="Genomic_DNA"/>
</dbReference>
<comment type="similarity">
    <text evidence="2">Belongs to the small GTPase superfamily. Arf family.</text>
</comment>
<dbReference type="InParanoid" id="G8JWY0"/>
<dbReference type="Proteomes" id="UP000006790">
    <property type="component" value="Chromosome 8"/>
</dbReference>
<evidence type="ECO:0000313" key="16">
    <source>
        <dbReference type="Proteomes" id="UP000006790"/>
    </source>
</evidence>
<evidence type="ECO:0000313" key="15">
    <source>
        <dbReference type="EMBL" id="AET41354.1"/>
    </source>
</evidence>
<evidence type="ECO:0000256" key="7">
    <source>
        <dbReference type="ARBA" id="ARBA00022927"/>
    </source>
</evidence>
<evidence type="ECO:0000256" key="6">
    <source>
        <dbReference type="ARBA" id="ARBA00022892"/>
    </source>
</evidence>
<dbReference type="GO" id="GO:0003924">
    <property type="term" value="F:GTPase activity"/>
    <property type="evidence" value="ECO:0007669"/>
    <property type="project" value="InterPro"/>
</dbReference>
<keyword evidence="3" id="KW-0813">Transport</keyword>
<evidence type="ECO:0000256" key="9">
    <source>
        <dbReference type="ARBA" id="ARBA00023134"/>
    </source>
</evidence>
<gene>
    <name evidence="15" type="ordered locus">Ecym_8058</name>
</gene>
<dbReference type="GO" id="GO:0015031">
    <property type="term" value="P:protein transport"/>
    <property type="evidence" value="ECO:0007669"/>
    <property type="project" value="UniProtKB-KW"/>
</dbReference>
<dbReference type="OrthoDB" id="2011769at2759"/>
<proteinExistence type="inferred from homology"/>